<organism evidence="4 5">
    <name type="scientific">Nitrincola lacisaponensis</name>
    <dbReference type="NCBI Taxonomy" id="267850"/>
    <lineage>
        <taxon>Bacteria</taxon>
        <taxon>Pseudomonadati</taxon>
        <taxon>Pseudomonadota</taxon>
        <taxon>Gammaproteobacteria</taxon>
        <taxon>Oceanospirillales</taxon>
        <taxon>Oceanospirillaceae</taxon>
        <taxon>Nitrincola</taxon>
    </lineage>
</organism>
<keyword evidence="2" id="KW-0677">Repeat</keyword>
<dbReference type="AlphaFoldDB" id="A0A063Y5I3"/>
<dbReference type="CDD" id="cd07363">
    <property type="entry name" value="45_DOPA_Dioxygenase"/>
    <property type="match status" value="1"/>
</dbReference>
<evidence type="ECO:0000259" key="3">
    <source>
        <dbReference type="PROSITE" id="PS50206"/>
    </source>
</evidence>
<dbReference type="PROSITE" id="PS50206">
    <property type="entry name" value="RHODANESE_3"/>
    <property type="match status" value="2"/>
</dbReference>
<dbReference type="Gene3D" id="3.40.250.10">
    <property type="entry name" value="Rhodanese-like domain"/>
    <property type="match status" value="2"/>
</dbReference>
<dbReference type="PATRIC" id="fig|267850.7.peg.1621"/>
<name>A0A063Y5I3_9GAMM</name>
<feature type="domain" description="Rhodanese" evidence="3">
    <location>
        <begin position="18"/>
        <end position="135"/>
    </location>
</feature>
<dbReference type="GO" id="GO:0016702">
    <property type="term" value="F:oxidoreductase activity, acting on single donors with incorporation of molecular oxygen, incorporation of two atoms of oxygen"/>
    <property type="evidence" value="ECO:0007669"/>
    <property type="project" value="UniProtKB-ARBA"/>
</dbReference>
<reference evidence="4 5" key="1">
    <citation type="journal article" date="2005" name="Int. J. Syst. Evol. Microbiol.">
        <title>Nitrincola lacisaponensis gen. nov., sp. nov., a novel alkaliphilic bacterium isolated from an alkaline, saline lake.</title>
        <authorList>
            <person name="Dimitriu P.A."/>
            <person name="Shukla S.K."/>
            <person name="Conradt J."/>
            <person name="Marquez M.C."/>
            <person name="Ventosa A."/>
            <person name="Maglia A."/>
            <person name="Peyton B.M."/>
            <person name="Pinkart H.C."/>
            <person name="Mormile M.R."/>
        </authorList>
    </citation>
    <scope>NUCLEOTIDE SEQUENCE [LARGE SCALE GENOMIC DNA]</scope>
    <source>
        <strain evidence="4 5">4CA</strain>
    </source>
</reference>
<comment type="caution">
    <text evidence="4">The sequence shown here is derived from an EMBL/GenBank/DDBJ whole genome shotgun (WGS) entry which is preliminary data.</text>
</comment>
<dbReference type="Proteomes" id="UP000027318">
    <property type="component" value="Unassembled WGS sequence"/>
</dbReference>
<dbReference type="FunFam" id="3.40.250.10:FF:000001">
    <property type="entry name" value="Sulfurtransferase"/>
    <property type="match status" value="1"/>
</dbReference>
<gene>
    <name evidence="4" type="ORF">ADINL_1643</name>
</gene>
<proteinExistence type="predicted"/>
<protein>
    <recommendedName>
        <fullName evidence="3">Rhodanese domain-containing protein</fullName>
    </recommendedName>
</protein>
<dbReference type="PANTHER" id="PTHR11364:SF27">
    <property type="entry name" value="SULFURTRANSFERASE"/>
    <property type="match status" value="1"/>
</dbReference>
<feature type="domain" description="Rhodanese" evidence="3">
    <location>
        <begin position="166"/>
        <end position="279"/>
    </location>
</feature>
<dbReference type="Pfam" id="PF02900">
    <property type="entry name" value="LigB"/>
    <property type="match status" value="1"/>
</dbReference>
<dbReference type="PANTHER" id="PTHR11364">
    <property type="entry name" value="THIOSULFATE SULFERTANSFERASE"/>
    <property type="match status" value="1"/>
</dbReference>
<evidence type="ECO:0000256" key="1">
    <source>
        <dbReference type="ARBA" id="ARBA00022679"/>
    </source>
</evidence>
<evidence type="ECO:0000313" key="5">
    <source>
        <dbReference type="Proteomes" id="UP000027318"/>
    </source>
</evidence>
<dbReference type="GO" id="GO:0008198">
    <property type="term" value="F:ferrous iron binding"/>
    <property type="evidence" value="ECO:0007669"/>
    <property type="project" value="InterPro"/>
</dbReference>
<dbReference type="InterPro" id="IPR001763">
    <property type="entry name" value="Rhodanese-like_dom"/>
</dbReference>
<keyword evidence="5" id="KW-1185">Reference proteome</keyword>
<accession>A0A063Y5I3</accession>
<sequence>MYAEPLVVSVDWLHSHLDDPDLILLDVSMEQVVGRIPVRYDQPCYLPGALKFDLEQVFVDPDSTLPHTLPSPERFTELARALGISASSRIVVYDNQGIYSSPRAWWMFQVMGHAQVQVLDGGLPAWLAKGHATQTEPCLPRKTGDFQAHLQSRWLSDSTRVLQALDDPDACVIDARAAARFAGRAAEPRPGLRSGHMPGALNLPFLQLMEGDGYDSLDTLAARFARLGVTPDQSLIFSCGSGITACIVLFAAAQLGYHKLSVYDGSWAEWGADDSLPVVTGASVLFLSHGGGPLPLLGDPGHQAMCDNLRGLVGKIPTPEAILVVSAHWEASQPTVTHAANPEMLYDYYGFPEEAYQLQYPAPGFPVFAEKLASTLRSRGIEAQLDATRGYDHGVYVPLMLLYPEASIPCVQLSLMKHLDAEQHLQLGEALADSLDGRVLVVGSGFSFHNMRAFFAASTPETEKMNQDFEDWLQETVSSGALSEAERRMRLVNWQQAPHARYCHPREEHLLPLQVCYGIAGGPCREAYRVEILGKQASVFLW</sequence>
<dbReference type="SUPFAM" id="SSF53213">
    <property type="entry name" value="LigB-like"/>
    <property type="match status" value="1"/>
</dbReference>
<dbReference type="InterPro" id="IPR036873">
    <property type="entry name" value="Rhodanese-like_dom_sf"/>
</dbReference>
<dbReference type="InterPro" id="IPR014436">
    <property type="entry name" value="Extradiol_dOase_DODA"/>
</dbReference>
<evidence type="ECO:0000313" key="4">
    <source>
        <dbReference type="EMBL" id="KDE40006.1"/>
    </source>
</evidence>
<dbReference type="InterPro" id="IPR004183">
    <property type="entry name" value="Xdiol_dOase_suB"/>
</dbReference>
<dbReference type="RefSeq" id="WP_084154439.1">
    <property type="nucleotide sequence ID" value="NZ_JMSZ01000021.1"/>
</dbReference>
<dbReference type="Gene3D" id="3.40.830.10">
    <property type="entry name" value="LigB-like"/>
    <property type="match status" value="1"/>
</dbReference>
<dbReference type="GO" id="GO:0004792">
    <property type="term" value="F:thiosulfate-cyanide sulfurtransferase activity"/>
    <property type="evidence" value="ECO:0007669"/>
    <property type="project" value="TreeGrafter"/>
</dbReference>
<evidence type="ECO:0000256" key="2">
    <source>
        <dbReference type="ARBA" id="ARBA00022737"/>
    </source>
</evidence>
<keyword evidence="1" id="KW-0808">Transferase</keyword>
<dbReference type="InterPro" id="IPR045078">
    <property type="entry name" value="TST/MPST-like"/>
</dbReference>
<dbReference type="EMBL" id="JMSZ01000021">
    <property type="protein sequence ID" value="KDE40006.1"/>
    <property type="molecule type" value="Genomic_DNA"/>
</dbReference>
<dbReference type="SMART" id="SM00450">
    <property type="entry name" value="RHOD"/>
    <property type="match status" value="2"/>
</dbReference>
<dbReference type="GO" id="GO:0008270">
    <property type="term" value="F:zinc ion binding"/>
    <property type="evidence" value="ECO:0007669"/>
    <property type="project" value="InterPro"/>
</dbReference>
<dbReference type="Pfam" id="PF00581">
    <property type="entry name" value="Rhodanese"/>
    <property type="match status" value="2"/>
</dbReference>
<dbReference type="STRING" id="267850.ADINL_1643"/>
<dbReference type="CDD" id="cd01448">
    <property type="entry name" value="TST_Repeat_1"/>
    <property type="match status" value="1"/>
</dbReference>
<dbReference type="SUPFAM" id="SSF52821">
    <property type="entry name" value="Rhodanese/Cell cycle control phosphatase"/>
    <property type="match status" value="2"/>
</dbReference>
<dbReference type="CDD" id="cd01449">
    <property type="entry name" value="TST_Repeat_2"/>
    <property type="match status" value="1"/>
</dbReference>